<reference evidence="1 2" key="1">
    <citation type="submission" date="2015-11" db="EMBL/GenBank/DDBJ databases">
        <title>Genomic analysis of 38 Legionella species identifies large and diverse effector repertoires.</title>
        <authorList>
            <person name="Burstein D."/>
            <person name="Amaro F."/>
            <person name="Zusman T."/>
            <person name="Lifshitz Z."/>
            <person name="Cohen O."/>
            <person name="Gilbert J.A."/>
            <person name="Pupko T."/>
            <person name="Shuman H.A."/>
            <person name="Segal G."/>
        </authorList>
    </citation>
    <scope>NUCLEOTIDE SEQUENCE [LARGE SCALE GENOMIC DNA]</scope>
    <source>
        <strain evidence="1 2">Oak Ridge-10</strain>
    </source>
</reference>
<dbReference type="InterPro" id="IPR016024">
    <property type="entry name" value="ARM-type_fold"/>
</dbReference>
<dbReference type="AlphaFoldDB" id="A0A0W0WX05"/>
<proteinExistence type="predicted"/>
<dbReference type="EMBL" id="LNYP01000031">
    <property type="protein sequence ID" value="KTD36853.1"/>
    <property type="molecule type" value="Genomic_DNA"/>
</dbReference>
<dbReference type="SUPFAM" id="SSF48371">
    <property type="entry name" value="ARM repeat"/>
    <property type="match status" value="1"/>
</dbReference>
<accession>A0A0W0WX05</accession>
<comment type="caution">
    <text evidence="1">The sequence shown here is derived from an EMBL/GenBank/DDBJ whole genome shotgun (WGS) entry which is preliminary data.</text>
</comment>
<sequence length="569" mass="65954">MFNPRQVNASHPTSIWLNILIYTPAVFDAQVTINFIEEWIKLGNSWEMLNIPIVDGQQRIIDNVQHRFMQAIIRNISSFDHKHLISFMTAWTAMGKSWNDLNIPLTDAHQNIVGNLQHLLMQAIARNVSRFSGQDAIQFVSAWVKLRKTWNDLDVVIFDEYRRILGNVQRILFQSMIINLPSFNASETASLFWGLAKLERSWGDLAIPILDAQRGTGNLQTQLINALIRNLSSFNPNDLTIFLWAWGKLGQTWEHLNIPMVDEHQRVTNNLQQYLLNVVLKNLPRLNAHETINFLRSWSNMGNTWDDLNIPVVDAQQRSIDTFQDRLMQALIRNLDQFDLENTIDFLMAWTTIGKTWNDLNISLLDIHQRIIGNVQSTLTAILQKDERSKQFERYFSVLFNKMAIKAVMDTEGKYRAENQKLIHTLEQAKSSSEAILCLYSFCGNGFTLNQYSISKIIHVLGERFGLHQLCQHFYQTALNHHCANDYVRAAFMELCLNRGDHQMAAMTYRQAQQDHVQSAYMDKLYSLCQFRMMAYATHRQQTLFGQQMAPVVSDAEKLTLQRPQMRTL</sequence>
<organism evidence="1 2">
    <name type="scientific">Legionella oakridgensis</name>
    <dbReference type="NCBI Taxonomy" id="29423"/>
    <lineage>
        <taxon>Bacteria</taxon>
        <taxon>Pseudomonadati</taxon>
        <taxon>Pseudomonadota</taxon>
        <taxon>Gammaproteobacteria</taxon>
        <taxon>Legionellales</taxon>
        <taxon>Legionellaceae</taxon>
        <taxon>Legionella</taxon>
    </lineage>
</organism>
<evidence type="ECO:0000313" key="2">
    <source>
        <dbReference type="Proteomes" id="UP000054858"/>
    </source>
</evidence>
<dbReference type="PATRIC" id="fig|29423.5.peg.2088"/>
<dbReference type="Proteomes" id="UP000054858">
    <property type="component" value="Unassembled WGS sequence"/>
</dbReference>
<evidence type="ECO:0000313" key="1">
    <source>
        <dbReference type="EMBL" id="KTD36853.1"/>
    </source>
</evidence>
<dbReference type="RefSeq" id="WP_025385209.1">
    <property type="nucleotide sequence ID" value="NZ_LCUA01000027.1"/>
</dbReference>
<gene>
    <name evidence="1" type="ORF">Loak_1989</name>
</gene>
<name>A0A0W0WX05_9GAMM</name>
<protein>
    <submittedName>
        <fullName evidence="1">Uncharacterized protein</fullName>
    </submittedName>
</protein>